<dbReference type="Proteomes" id="UP001470230">
    <property type="component" value="Unassembled WGS sequence"/>
</dbReference>
<dbReference type="PANTHER" id="PTHR11482">
    <property type="entry name" value="ARGININE/DIAMINOPIMELATE/ORNITHINE DECARBOXYLASE"/>
    <property type="match status" value="1"/>
</dbReference>
<dbReference type="EMBL" id="JAPFFF010000016">
    <property type="protein sequence ID" value="KAK8865156.1"/>
    <property type="molecule type" value="Genomic_DNA"/>
</dbReference>
<dbReference type="Gene3D" id="2.40.37.10">
    <property type="entry name" value="Lyase, Ornithine Decarboxylase, Chain A, domain 1"/>
    <property type="match status" value="1"/>
</dbReference>
<dbReference type="SUPFAM" id="SSF50621">
    <property type="entry name" value="Alanine racemase C-terminal domain-like"/>
    <property type="match status" value="1"/>
</dbReference>
<sequence length="128" mass="14968">MDLYLPVIGTRNDQKEDGSIVQSLFIPDGMYDSFNALTYDHAEPHFLLCPLEEVKEEKEISTTLWGQTCDSADCFYENMQWPKLNIGDMLSIHRFGAYTYSPYSFFNGFHHHKVFYLHKNEEETSNIL</sequence>
<keyword evidence="2" id="KW-0456">Lyase</keyword>
<dbReference type="InterPro" id="IPR002433">
    <property type="entry name" value="Orn_de-COase"/>
</dbReference>
<comment type="caution">
    <text evidence="4">The sequence shown here is derived from an EMBL/GenBank/DDBJ whole genome shotgun (WGS) entry which is preliminary data.</text>
</comment>
<dbReference type="PRINTS" id="PR01182">
    <property type="entry name" value="ORNDCRBXLASE"/>
</dbReference>
<evidence type="ECO:0000313" key="4">
    <source>
        <dbReference type="EMBL" id="KAK8865156.1"/>
    </source>
</evidence>
<evidence type="ECO:0000256" key="1">
    <source>
        <dbReference type="ARBA" id="ARBA00022898"/>
    </source>
</evidence>
<evidence type="ECO:0000256" key="2">
    <source>
        <dbReference type="ARBA" id="ARBA00023239"/>
    </source>
</evidence>
<evidence type="ECO:0000313" key="5">
    <source>
        <dbReference type="Proteomes" id="UP001470230"/>
    </source>
</evidence>
<gene>
    <name evidence="4" type="ORF">M9Y10_010690</name>
</gene>
<keyword evidence="1" id="KW-0663">Pyridoxal phosphate</keyword>
<organism evidence="4 5">
    <name type="scientific">Tritrichomonas musculus</name>
    <dbReference type="NCBI Taxonomy" id="1915356"/>
    <lineage>
        <taxon>Eukaryota</taxon>
        <taxon>Metamonada</taxon>
        <taxon>Parabasalia</taxon>
        <taxon>Tritrichomonadida</taxon>
        <taxon>Tritrichomonadidae</taxon>
        <taxon>Tritrichomonas</taxon>
    </lineage>
</organism>
<reference evidence="4 5" key="1">
    <citation type="submission" date="2024-04" db="EMBL/GenBank/DDBJ databases">
        <title>Tritrichomonas musculus Genome.</title>
        <authorList>
            <person name="Alves-Ferreira E."/>
            <person name="Grigg M."/>
            <person name="Lorenzi H."/>
            <person name="Galac M."/>
        </authorList>
    </citation>
    <scope>NUCLEOTIDE SEQUENCE [LARGE SCALE GENOMIC DNA]</scope>
    <source>
        <strain evidence="4 5">EAF2021</strain>
    </source>
</reference>
<proteinExistence type="predicted"/>
<dbReference type="Pfam" id="PF00278">
    <property type="entry name" value="Orn_DAP_Arg_deC"/>
    <property type="match status" value="1"/>
</dbReference>
<dbReference type="PANTHER" id="PTHR11482:SF6">
    <property type="entry name" value="ORNITHINE DECARBOXYLASE 1-RELATED"/>
    <property type="match status" value="1"/>
</dbReference>
<dbReference type="InterPro" id="IPR009006">
    <property type="entry name" value="Ala_racemase/Decarboxylase_C"/>
</dbReference>
<name>A0ABR2INB3_9EUKA</name>
<dbReference type="InterPro" id="IPR022643">
    <property type="entry name" value="De-COase2_C"/>
</dbReference>
<feature type="domain" description="Orn/DAP/Arg decarboxylase 2 C-terminal" evidence="3">
    <location>
        <begin position="5"/>
        <end position="96"/>
    </location>
</feature>
<evidence type="ECO:0000259" key="3">
    <source>
        <dbReference type="Pfam" id="PF00278"/>
    </source>
</evidence>
<protein>
    <recommendedName>
        <fullName evidence="3">Orn/DAP/Arg decarboxylase 2 C-terminal domain-containing protein</fullName>
    </recommendedName>
</protein>
<accession>A0ABR2INB3</accession>
<keyword evidence="5" id="KW-1185">Reference proteome</keyword>